<evidence type="ECO:0000313" key="2">
    <source>
        <dbReference type="Proteomes" id="UP001359485"/>
    </source>
</evidence>
<gene>
    <name evidence="1" type="ORF">RUM44_002506</name>
</gene>
<evidence type="ECO:0000313" key="1">
    <source>
        <dbReference type="EMBL" id="KAK6618064.1"/>
    </source>
</evidence>
<dbReference type="EMBL" id="JAWJWF010000050">
    <property type="protein sequence ID" value="KAK6618064.1"/>
    <property type="molecule type" value="Genomic_DNA"/>
</dbReference>
<protein>
    <submittedName>
        <fullName evidence="1">Uncharacterized protein</fullName>
    </submittedName>
</protein>
<comment type="caution">
    <text evidence="1">The sequence shown here is derived from an EMBL/GenBank/DDBJ whole genome shotgun (WGS) entry which is preliminary data.</text>
</comment>
<name>A0ABR1AEZ0_POLSC</name>
<accession>A0ABR1AEZ0</accession>
<sequence length="191" mass="21951">MKSLRWYIIIGFMIVAQFPIAENKILNLRGMTALEYTVMFGRSGCVSGRRTNKKAYSHDTSSQTKHSNRVVHIKIDFFGIVPFTLDLHEHGVILPIPAQQQMQIMTQNHYTTQNSYSPQGKGNVSSYVAAQQVPPQKSNYHQAAYSQNNLQIPLFVRAIAKKVKKDKMSTLDRMVRCPYWPDFFMDLAIFF</sequence>
<organism evidence="1 2">
    <name type="scientific">Polyplax serrata</name>
    <name type="common">Common mouse louse</name>
    <dbReference type="NCBI Taxonomy" id="468196"/>
    <lineage>
        <taxon>Eukaryota</taxon>
        <taxon>Metazoa</taxon>
        <taxon>Ecdysozoa</taxon>
        <taxon>Arthropoda</taxon>
        <taxon>Hexapoda</taxon>
        <taxon>Insecta</taxon>
        <taxon>Pterygota</taxon>
        <taxon>Neoptera</taxon>
        <taxon>Paraneoptera</taxon>
        <taxon>Psocodea</taxon>
        <taxon>Troctomorpha</taxon>
        <taxon>Phthiraptera</taxon>
        <taxon>Anoplura</taxon>
        <taxon>Polyplacidae</taxon>
        <taxon>Polyplax</taxon>
    </lineage>
</organism>
<proteinExistence type="predicted"/>
<keyword evidence="2" id="KW-1185">Reference proteome</keyword>
<reference evidence="1 2" key="1">
    <citation type="submission" date="2023-09" db="EMBL/GenBank/DDBJ databases">
        <title>Genomes of two closely related lineages of the louse Polyplax serrata with different host specificities.</title>
        <authorList>
            <person name="Martinu J."/>
            <person name="Tarabai H."/>
            <person name="Stefka J."/>
            <person name="Hypsa V."/>
        </authorList>
    </citation>
    <scope>NUCLEOTIDE SEQUENCE [LARGE SCALE GENOMIC DNA]</scope>
    <source>
        <strain evidence="1">98ZLc_SE</strain>
    </source>
</reference>
<dbReference type="Proteomes" id="UP001359485">
    <property type="component" value="Unassembled WGS sequence"/>
</dbReference>